<keyword evidence="1" id="KW-1133">Transmembrane helix</keyword>
<dbReference type="Proteomes" id="UP000434172">
    <property type="component" value="Unassembled WGS sequence"/>
</dbReference>
<feature type="transmembrane region" description="Helical" evidence="1">
    <location>
        <begin position="113"/>
        <end position="130"/>
    </location>
</feature>
<gene>
    <name evidence="2" type="ORF">GQ607_010194</name>
</gene>
<feature type="transmembrane region" description="Helical" evidence="1">
    <location>
        <begin position="82"/>
        <end position="101"/>
    </location>
</feature>
<keyword evidence="1" id="KW-0472">Membrane</keyword>
<proteinExistence type="predicted"/>
<protein>
    <submittedName>
        <fullName evidence="2">Het domain-containing protein</fullName>
    </submittedName>
</protein>
<sequence>MLDEAKRHNFDQWTDCGIKSTVYAADGIYSTTTEVRYCFGKPVIFVDASLKLRPHDDIQSVWGQLPWWLRYHMRGHSGINKVMLLLVLTPRVYTIVVELLARKFPKTLKAATEPWYMFPLMTSYVFLTAGDPPRFLASAVAITRKRFKNWAVISFLAYFGCKFVGSDTMLERFKKFLTSKK</sequence>
<evidence type="ECO:0000256" key="1">
    <source>
        <dbReference type="SAM" id="Phobius"/>
    </source>
</evidence>
<reference evidence="2 3" key="1">
    <citation type="submission" date="2019-12" db="EMBL/GenBank/DDBJ databases">
        <title>A genome sequence resource for the geographically widespread anthracnose pathogen Colletotrichum asianum.</title>
        <authorList>
            <person name="Meng Y."/>
        </authorList>
    </citation>
    <scope>NUCLEOTIDE SEQUENCE [LARGE SCALE GENOMIC DNA]</scope>
    <source>
        <strain evidence="2 3">ICMP 18580</strain>
    </source>
</reference>
<keyword evidence="1" id="KW-0812">Transmembrane</keyword>
<comment type="caution">
    <text evidence="2">The sequence shown here is derived from an EMBL/GenBank/DDBJ whole genome shotgun (WGS) entry which is preliminary data.</text>
</comment>
<evidence type="ECO:0000313" key="3">
    <source>
        <dbReference type="Proteomes" id="UP000434172"/>
    </source>
</evidence>
<keyword evidence="3" id="KW-1185">Reference proteome</keyword>
<evidence type="ECO:0000313" key="2">
    <source>
        <dbReference type="EMBL" id="KAF0322531.1"/>
    </source>
</evidence>
<accession>A0A8H3W507</accession>
<feature type="transmembrane region" description="Helical" evidence="1">
    <location>
        <begin position="150"/>
        <end position="170"/>
    </location>
</feature>
<dbReference type="AlphaFoldDB" id="A0A8H3W507"/>
<dbReference type="EMBL" id="WOWK01000060">
    <property type="protein sequence ID" value="KAF0322531.1"/>
    <property type="molecule type" value="Genomic_DNA"/>
</dbReference>
<name>A0A8H3W507_9PEZI</name>
<organism evidence="2 3">
    <name type="scientific">Colletotrichum asianum</name>
    <dbReference type="NCBI Taxonomy" id="702518"/>
    <lineage>
        <taxon>Eukaryota</taxon>
        <taxon>Fungi</taxon>
        <taxon>Dikarya</taxon>
        <taxon>Ascomycota</taxon>
        <taxon>Pezizomycotina</taxon>
        <taxon>Sordariomycetes</taxon>
        <taxon>Hypocreomycetidae</taxon>
        <taxon>Glomerellales</taxon>
        <taxon>Glomerellaceae</taxon>
        <taxon>Colletotrichum</taxon>
        <taxon>Colletotrichum gloeosporioides species complex</taxon>
    </lineage>
</organism>